<sequence length="76" mass="8764">MCEEGSKCQTIVEEEKPVAMKLKLRKADSEKRVTFSSETKPKNNLDESEDESEEECDNCYGHKKHKNKKNETKPTS</sequence>
<proteinExistence type="predicted"/>
<evidence type="ECO:0000313" key="4">
    <source>
        <dbReference type="Proteomes" id="UP000285301"/>
    </source>
</evidence>
<feature type="compositionally biased region" description="Basic and acidic residues" evidence="1">
    <location>
        <begin position="26"/>
        <end position="45"/>
    </location>
</feature>
<evidence type="ECO:0000313" key="2">
    <source>
        <dbReference type="EMBL" id="RWS07599.1"/>
    </source>
</evidence>
<name>A0A443QX81_9ACAR</name>
<gene>
    <name evidence="2" type="ORF">B4U79_00884</name>
    <name evidence="3" type="ORF">B4U79_06420</name>
</gene>
<feature type="region of interest" description="Disordered" evidence="1">
    <location>
        <begin position="26"/>
        <end position="76"/>
    </location>
</feature>
<organism evidence="2 4">
    <name type="scientific">Dinothrombium tinctorium</name>
    <dbReference type="NCBI Taxonomy" id="1965070"/>
    <lineage>
        <taxon>Eukaryota</taxon>
        <taxon>Metazoa</taxon>
        <taxon>Ecdysozoa</taxon>
        <taxon>Arthropoda</taxon>
        <taxon>Chelicerata</taxon>
        <taxon>Arachnida</taxon>
        <taxon>Acari</taxon>
        <taxon>Acariformes</taxon>
        <taxon>Trombidiformes</taxon>
        <taxon>Prostigmata</taxon>
        <taxon>Anystina</taxon>
        <taxon>Parasitengona</taxon>
        <taxon>Trombidioidea</taxon>
        <taxon>Trombidiidae</taxon>
        <taxon>Dinothrombium</taxon>
    </lineage>
</organism>
<dbReference type="AlphaFoldDB" id="A0A443QX81"/>
<reference evidence="2 4" key="1">
    <citation type="journal article" date="2018" name="Gigascience">
        <title>Genomes of trombidid mites reveal novel predicted allergens and laterally-transferred genes associated with secondary metabolism.</title>
        <authorList>
            <person name="Dong X."/>
            <person name="Chaisiri K."/>
            <person name="Xia D."/>
            <person name="Armstrong S.D."/>
            <person name="Fang Y."/>
            <person name="Donnelly M.J."/>
            <person name="Kadowaki T."/>
            <person name="McGarry J.W."/>
            <person name="Darby A.C."/>
            <person name="Makepeace B.L."/>
        </authorList>
    </citation>
    <scope>NUCLEOTIDE SEQUENCE [LARGE SCALE GENOMIC DNA]</scope>
    <source>
        <strain evidence="2">UoL-WK</strain>
    </source>
</reference>
<keyword evidence="4" id="KW-1185">Reference proteome</keyword>
<dbReference type="EMBL" id="NCKU01003396">
    <property type="protein sequence ID" value="RWS07599.1"/>
    <property type="molecule type" value="Genomic_DNA"/>
</dbReference>
<dbReference type="EMBL" id="NCKU01003325">
    <property type="protein sequence ID" value="RWS07740.1"/>
    <property type="molecule type" value="Genomic_DNA"/>
</dbReference>
<evidence type="ECO:0000256" key="1">
    <source>
        <dbReference type="SAM" id="MobiDB-lite"/>
    </source>
</evidence>
<reference evidence="2" key="2">
    <citation type="submission" date="2018-11" db="EMBL/GenBank/DDBJ databases">
        <title>Trombidioid mite genomics.</title>
        <authorList>
            <person name="Dong X."/>
        </authorList>
    </citation>
    <scope>NUCLEOTIDE SEQUENCE</scope>
    <source>
        <strain evidence="2">UoL-WK</strain>
    </source>
</reference>
<dbReference type="STRING" id="1965070.A0A443QX81"/>
<accession>A0A443QX81</accession>
<comment type="caution">
    <text evidence="2">The sequence shown here is derived from an EMBL/GenBank/DDBJ whole genome shotgun (WGS) entry which is preliminary data.</text>
</comment>
<evidence type="ECO:0000313" key="3">
    <source>
        <dbReference type="EMBL" id="RWS07740.1"/>
    </source>
</evidence>
<dbReference type="Proteomes" id="UP000285301">
    <property type="component" value="Unassembled WGS sequence"/>
</dbReference>
<feature type="compositionally biased region" description="Acidic residues" evidence="1">
    <location>
        <begin position="46"/>
        <end position="57"/>
    </location>
</feature>
<protein>
    <submittedName>
        <fullName evidence="2">Uncharacterized protein</fullName>
    </submittedName>
</protein>